<evidence type="ECO:0000313" key="2">
    <source>
        <dbReference type="Proteomes" id="UP000001075"/>
    </source>
</evidence>
<dbReference type="AlphaFoldDB" id="G3IQ36"/>
<gene>
    <name evidence="1" type="ORF">I79_026124</name>
</gene>
<sequence>MKPFASVWLSVGRIPYTYSKSVSREAEGRRLSRKGRLISNSKEQCEFVPG</sequence>
<reference evidence="2" key="1">
    <citation type="journal article" date="2011" name="Nat. Biotechnol.">
        <title>The genomic sequence of the Chinese hamster ovary (CHO)-K1 cell line.</title>
        <authorList>
            <person name="Xu X."/>
            <person name="Nagarajan H."/>
            <person name="Lewis N.E."/>
            <person name="Pan S."/>
            <person name="Cai Z."/>
            <person name="Liu X."/>
            <person name="Chen W."/>
            <person name="Xie M."/>
            <person name="Wang W."/>
            <person name="Hammond S."/>
            <person name="Andersen M.R."/>
            <person name="Neff N."/>
            <person name="Passarelli B."/>
            <person name="Koh W."/>
            <person name="Fan H.C."/>
            <person name="Wang J."/>
            <person name="Gui Y."/>
            <person name="Lee K.H."/>
            <person name="Betenbaugh M.J."/>
            <person name="Quake S.R."/>
            <person name="Famili I."/>
            <person name="Palsson B.O."/>
            <person name="Wang J."/>
        </authorList>
    </citation>
    <scope>NUCLEOTIDE SEQUENCE [LARGE SCALE GENOMIC DNA]</scope>
    <source>
        <strain evidence="2">CHO K1 cell line</strain>
    </source>
</reference>
<name>G3IQ36_CRIGR</name>
<organism evidence="1 2">
    <name type="scientific">Cricetulus griseus</name>
    <name type="common">Chinese hamster</name>
    <name type="synonym">Cricetulus barabensis griseus</name>
    <dbReference type="NCBI Taxonomy" id="10029"/>
    <lineage>
        <taxon>Eukaryota</taxon>
        <taxon>Metazoa</taxon>
        <taxon>Chordata</taxon>
        <taxon>Craniata</taxon>
        <taxon>Vertebrata</taxon>
        <taxon>Euteleostomi</taxon>
        <taxon>Mammalia</taxon>
        <taxon>Eutheria</taxon>
        <taxon>Euarchontoglires</taxon>
        <taxon>Glires</taxon>
        <taxon>Rodentia</taxon>
        <taxon>Myomorpha</taxon>
        <taxon>Muroidea</taxon>
        <taxon>Cricetidae</taxon>
        <taxon>Cricetinae</taxon>
        <taxon>Cricetulus</taxon>
    </lineage>
</organism>
<dbReference type="Proteomes" id="UP000001075">
    <property type="component" value="Unassembled WGS sequence"/>
</dbReference>
<protein>
    <submittedName>
        <fullName evidence="1">Uncharacterized protein</fullName>
    </submittedName>
</protein>
<evidence type="ECO:0000313" key="1">
    <source>
        <dbReference type="EMBL" id="EGV91240.1"/>
    </source>
</evidence>
<dbReference type="EMBL" id="JH024000">
    <property type="protein sequence ID" value="EGV91240.1"/>
    <property type="molecule type" value="Genomic_DNA"/>
</dbReference>
<proteinExistence type="predicted"/>
<accession>G3IQ36</accession>
<dbReference type="InParanoid" id="G3IQ36"/>